<feature type="region of interest" description="Disordered" evidence="1">
    <location>
        <begin position="112"/>
        <end position="131"/>
    </location>
</feature>
<evidence type="ECO:0000313" key="3">
    <source>
        <dbReference type="Proteomes" id="UP001392437"/>
    </source>
</evidence>
<evidence type="ECO:0000256" key="1">
    <source>
        <dbReference type="SAM" id="MobiDB-lite"/>
    </source>
</evidence>
<proteinExistence type="predicted"/>
<reference evidence="2 3" key="1">
    <citation type="submission" date="2023-01" db="EMBL/GenBank/DDBJ databases">
        <title>Analysis of 21 Apiospora genomes using comparative genomics revels a genus with tremendous synthesis potential of carbohydrate active enzymes and secondary metabolites.</title>
        <authorList>
            <person name="Sorensen T."/>
        </authorList>
    </citation>
    <scope>NUCLEOTIDE SEQUENCE [LARGE SCALE GENOMIC DNA]</scope>
    <source>
        <strain evidence="2 3">CBS 117206</strain>
    </source>
</reference>
<keyword evidence="3" id="KW-1185">Reference proteome</keyword>
<comment type="caution">
    <text evidence="2">The sequence shown here is derived from an EMBL/GenBank/DDBJ whole genome shotgun (WGS) entry which is preliminary data.</text>
</comment>
<organism evidence="2 3">
    <name type="scientific">Apiospora kogelbergensis</name>
    <dbReference type="NCBI Taxonomy" id="1337665"/>
    <lineage>
        <taxon>Eukaryota</taxon>
        <taxon>Fungi</taxon>
        <taxon>Dikarya</taxon>
        <taxon>Ascomycota</taxon>
        <taxon>Pezizomycotina</taxon>
        <taxon>Sordariomycetes</taxon>
        <taxon>Xylariomycetidae</taxon>
        <taxon>Amphisphaeriales</taxon>
        <taxon>Apiosporaceae</taxon>
        <taxon>Apiospora</taxon>
    </lineage>
</organism>
<evidence type="ECO:0000313" key="2">
    <source>
        <dbReference type="EMBL" id="KAK8132459.1"/>
    </source>
</evidence>
<dbReference type="Proteomes" id="UP001392437">
    <property type="component" value="Unassembled WGS sequence"/>
</dbReference>
<dbReference type="EMBL" id="JAQQWP010000001">
    <property type="protein sequence ID" value="KAK8132459.1"/>
    <property type="molecule type" value="Genomic_DNA"/>
</dbReference>
<protein>
    <submittedName>
        <fullName evidence="2">Uncharacterized protein</fullName>
    </submittedName>
</protein>
<feature type="region of interest" description="Disordered" evidence="1">
    <location>
        <begin position="145"/>
        <end position="189"/>
    </location>
</feature>
<gene>
    <name evidence="2" type="ORF">PG999_000632</name>
</gene>
<dbReference type="AlphaFoldDB" id="A0AAW0RCF8"/>
<accession>A0AAW0RCF8</accession>
<name>A0AAW0RCF8_9PEZI</name>
<sequence>MEAHAYFFKSPGRTKTPCIHHLGKPVAACDVGIYYRRLLPCLIPVSALYFTVPPDADEGMDIMANVKDPKAVPHRNIGWQCGLERGRANGAVGLLHGWESYIQARNPMACPLRRGNHTSRPSPGWAASPSPAPLKIATIKRWAISELHTAPSKMPDSGDQTSGSGGSSPADSTGSQEETQRGRSRTGYN</sequence>